<dbReference type="GO" id="GO:0010506">
    <property type="term" value="P:regulation of autophagy"/>
    <property type="evidence" value="ECO:0007669"/>
    <property type="project" value="InterPro"/>
</dbReference>
<keyword evidence="3" id="KW-0732">Signal</keyword>
<sequence length="1157" mass="120259">MTHTRGAGATAARLVLLLAALAAVAAATAQGVAAVEDRRLGEAQQLLGEGTHRRRLRQFMLPPSLPPVAASPLPAAPSGPADPLLPDLVAASPPSPATPMPPSPSQAAELTSLPVQALAPVDQPMVGATAVGDGKATPTCPYGGVFPFLSPPPPSPAPPPPPALPPVAGVAAANYSYSVLDYLSSYTPEVQGKVAVQLAQQFGVAANQVSLTTPSFPVSGEVVVTDFPAGAQPSVQAGLVAYLNVSASAANVTTVSSSAARRKRRLLAATATMRVQVAAANGSQAVDVEGKLKDSDAMTRSLQAYLSTQGVAVDGAFRATGPAAPDASATSIVNVTFTQADLDAQKFNNVANAATSQIMQQQLVAAGMPAGIKASILTTPVNPVLPSSPPPAPAPAPAPPTPTGESGGIAVWVWAVVGVCGGLAIVAACFIAFVMIKRRKRAASPPPARPAKRSNSGSARSAGAANGVLPSKQQDLSRQPTPRRGAGGTASMAAVAAVAGPMASGPHGMLELQQQQQQQQQPSDVRLAVPDIHDVDDDDNTPMPVGISADEANLFQLDSRLPAEQEVAVRAAQRQLQVQATVQEEAEEEAGGEITAAASAAGAGPSSHAVPEIEAAAGPPVAAAVVAGAAAAGGLGGLMRKLTGSRSSKEEEKAAKEAAAAQEAEEAAARQAAAEVAAVQSMGLTPREGSNPSLTSPRDFAPESVVLVQPPGGGPPVPMVPLAAMGGEDPAVLYQMGVQAGVAAALKHSPSRQHSSSRRAGSSTPSREGGSVSGDRPPRPRRQGSFSNMSAYENIPRRPSSISGRSDTGSEVRPRGFAPGEEEDADEWPLGAVEKAPASLRAPSAGVVSSFKSDRQAHETTSPDSILTKIVIERTAHLRPGTQFIKSFWMTEGVRITNSSVVRNAVHKVNKQPVSIKFYGRMEDFNRERQLYSLAISPQFVPMMYFCEEGSEDLPPFIITERGDFTLAEVLRKSRPPPQQQKILLHDVACALSQLHSMGLVQMDIRPANIMFFGKEGAWKLVDFENWAWAGQPADVSYALRYASPELPAADMSGESSIAADGSMDLFALGILAFEVMTGKRFYGDASDSDVMLMLMGYKQLPSEGNSSVLAAIADRNAQRLLRHLVRRAPTARWDAAKVVSCIWFRTSDFQSYRVTG</sequence>
<feature type="compositionally biased region" description="Low complexity" evidence="1">
    <location>
        <begin position="453"/>
        <end position="467"/>
    </location>
</feature>
<evidence type="ECO:0000256" key="2">
    <source>
        <dbReference type="SAM" id="Phobius"/>
    </source>
</evidence>
<keyword evidence="6" id="KW-1185">Reference proteome</keyword>
<feature type="chain" id="PRO_5015179880" evidence="3">
    <location>
        <begin position="27"/>
        <end position="1157"/>
    </location>
</feature>
<dbReference type="InterPro" id="IPR045269">
    <property type="entry name" value="Atg1-like"/>
</dbReference>
<dbReference type="Gene3D" id="1.10.510.10">
    <property type="entry name" value="Transferase(Phosphotransferase) domain 1"/>
    <property type="match status" value="1"/>
</dbReference>
<dbReference type="PROSITE" id="PS50011">
    <property type="entry name" value="PROTEIN_KINASE_DOM"/>
    <property type="match status" value="1"/>
</dbReference>
<dbReference type="SUPFAM" id="SSF56112">
    <property type="entry name" value="Protein kinase-like (PK-like)"/>
    <property type="match status" value="1"/>
</dbReference>
<dbReference type="GO" id="GO:0005737">
    <property type="term" value="C:cytoplasm"/>
    <property type="evidence" value="ECO:0007669"/>
    <property type="project" value="TreeGrafter"/>
</dbReference>
<keyword evidence="2" id="KW-1133">Transmembrane helix</keyword>
<feature type="compositionally biased region" description="Basic and acidic residues" evidence="1">
    <location>
        <begin position="647"/>
        <end position="656"/>
    </location>
</feature>
<accession>A0A2P6VS33</accession>
<protein>
    <submittedName>
        <fullName evidence="5">Serine threonine kinase</fullName>
    </submittedName>
</protein>
<gene>
    <name evidence="5" type="primary">g362</name>
    <name evidence="5" type="ORF">C2E20_0362</name>
</gene>
<keyword evidence="5" id="KW-0808">Transferase</keyword>
<feature type="region of interest" description="Disordered" evidence="1">
    <location>
        <begin position="643"/>
        <end position="667"/>
    </location>
</feature>
<feature type="region of interest" description="Disordered" evidence="1">
    <location>
        <begin position="504"/>
        <end position="523"/>
    </location>
</feature>
<dbReference type="GO" id="GO:0005524">
    <property type="term" value="F:ATP binding"/>
    <property type="evidence" value="ECO:0007669"/>
    <property type="project" value="InterPro"/>
</dbReference>
<evidence type="ECO:0000313" key="6">
    <source>
        <dbReference type="Proteomes" id="UP000239649"/>
    </source>
</evidence>
<name>A0A2P6VS33_9CHLO</name>
<dbReference type="GO" id="GO:0004674">
    <property type="term" value="F:protein serine/threonine kinase activity"/>
    <property type="evidence" value="ECO:0007669"/>
    <property type="project" value="InterPro"/>
</dbReference>
<feature type="transmembrane region" description="Helical" evidence="2">
    <location>
        <begin position="411"/>
        <end position="436"/>
    </location>
</feature>
<feature type="domain" description="Protein kinase" evidence="4">
    <location>
        <begin position="888"/>
        <end position="1145"/>
    </location>
</feature>
<evidence type="ECO:0000256" key="1">
    <source>
        <dbReference type="SAM" id="MobiDB-lite"/>
    </source>
</evidence>
<feature type="compositionally biased region" description="Low complexity" evidence="1">
    <location>
        <begin position="70"/>
        <end position="92"/>
    </location>
</feature>
<dbReference type="EMBL" id="LHPF02000001">
    <property type="protein sequence ID" value="PSC76870.1"/>
    <property type="molecule type" value="Genomic_DNA"/>
</dbReference>
<dbReference type="Pfam" id="PF00069">
    <property type="entry name" value="Pkinase"/>
    <property type="match status" value="1"/>
</dbReference>
<dbReference type="AlphaFoldDB" id="A0A2P6VS33"/>
<evidence type="ECO:0000256" key="3">
    <source>
        <dbReference type="SAM" id="SignalP"/>
    </source>
</evidence>
<feature type="compositionally biased region" description="Polar residues" evidence="1">
    <location>
        <begin position="471"/>
        <end position="480"/>
    </location>
</feature>
<feature type="region of interest" description="Disordered" evidence="1">
    <location>
        <begin position="582"/>
        <end position="607"/>
    </location>
</feature>
<feature type="compositionally biased region" description="Low complexity" evidence="1">
    <location>
        <begin position="758"/>
        <end position="767"/>
    </location>
</feature>
<dbReference type="InterPro" id="IPR000719">
    <property type="entry name" value="Prot_kinase_dom"/>
</dbReference>
<keyword evidence="2" id="KW-0812">Transmembrane</keyword>
<reference evidence="5 6" key="1">
    <citation type="journal article" date="2018" name="Plant J.">
        <title>Genome sequences of Chlorella sorokiniana UTEX 1602 and Micractinium conductrix SAG 241.80: implications to maltose excretion by a green alga.</title>
        <authorList>
            <person name="Arriola M.B."/>
            <person name="Velmurugan N."/>
            <person name="Zhang Y."/>
            <person name="Plunkett M.H."/>
            <person name="Hondzo H."/>
            <person name="Barney B.M."/>
        </authorList>
    </citation>
    <scope>NUCLEOTIDE SEQUENCE [LARGE SCALE GENOMIC DNA]</scope>
    <source>
        <strain evidence="5 6">SAG 241.80</strain>
    </source>
</reference>
<dbReference type="PANTHER" id="PTHR24348">
    <property type="entry name" value="SERINE/THREONINE-PROTEIN KINASE UNC-51-RELATED"/>
    <property type="match status" value="1"/>
</dbReference>
<feature type="signal peptide" evidence="3">
    <location>
        <begin position="1"/>
        <end position="26"/>
    </location>
</feature>
<feature type="compositionally biased region" description="Low complexity" evidence="1">
    <location>
        <begin position="797"/>
        <end position="806"/>
    </location>
</feature>
<feature type="region of interest" description="Disordered" evidence="1">
    <location>
        <begin position="745"/>
        <end position="828"/>
    </location>
</feature>
<organism evidence="5 6">
    <name type="scientific">Micractinium conductrix</name>
    <dbReference type="NCBI Taxonomy" id="554055"/>
    <lineage>
        <taxon>Eukaryota</taxon>
        <taxon>Viridiplantae</taxon>
        <taxon>Chlorophyta</taxon>
        <taxon>core chlorophytes</taxon>
        <taxon>Trebouxiophyceae</taxon>
        <taxon>Chlorellales</taxon>
        <taxon>Chlorellaceae</taxon>
        <taxon>Chlorella clade</taxon>
        <taxon>Micractinium</taxon>
    </lineage>
</organism>
<feature type="region of interest" description="Disordered" evidence="1">
    <location>
        <begin position="70"/>
        <end position="109"/>
    </location>
</feature>
<feature type="compositionally biased region" description="Pro residues" evidence="1">
    <location>
        <begin position="93"/>
        <end position="104"/>
    </location>
</feature>
<comment type="caution">
    <text evidence="5">The sequence shown here is derived from an EMBL/GenBank/DDBJ whole genome shotgun (WGS) entry which is preliminary data.</text>
</comment>
<keyword evidence="5" id="KW-0418">Kinase</keyword>
<dbReference type="OrthoDB" id="514919at2759"/>
<feature type="compositionally biased region" description="Low complexity" evidence="1">
    <location>
        <begin position="592"/>
        <end position="604"/>
    </location>
</feature>
<feature type="region of interest" description="Disordered" evidence="1">
    <location>
        <begin position="441"/>
        <end position="492"/>
    </location>
</feature>
<evidence type="ECO:0000313" key="5">
    <source>
        <dbReference type="EMBL" id="PSC76870.1"/>
    </source>
</evidence>
<dbReference type="InterPro" id="IPR011009">
    <property type="entry name" value="Kinase-like_dom_sf"/>
</dbReference>
<keyword evidence="2" id="KW-0472">Membrane</keyword>
<evidence type="ECO:0000259" key="4">
    <source>
        <dbReference type="PROSITE" id="PS50011"/>
    </source>
</evidence>
<dbReference type="Proteomes" id="UP000239649">
    <property type="component" value="Unassembled WGS sequence"/>
</dbReference>
<dbReference type="SMART" id="SM00220">
    <property type="entry name" value="S_TKc"/>
    <property type="match status" value="1"/>
</dbReference>
<proteinExistence type="predicted"/>